<name>A0A7G9YFP1_9EURY</name>
<proteinExistence type="predicted"/>
<feature type="transmembrane region" description="Helical" evidence="1">
    <location>
        <begin position="270"/>
        <end position="290"/>
    </location>
</feature>
<keyword evidence="1" id="KW-1133">Transmembrane helix</keyword>
<keyword evidence="1" id="KW-0472">Membrane</keyword>
<evidence type="ECO:0008006" key="3">
    <source>
        <dbReference type="Google" id="ProtNLM"/>
    </source>
</evidence>
<evidence type="ECO:0000256" key="1">
    <source>
        <dbReference type="SAM" id="Phobius"/>
    </source>
</evidence>
<reference evidence="2" key="1">
    <citation type="submission" date="2020-06" db="EMBL/GenBank/DDBJ databases">
        <title>Unique genomic features of the anaerobic methanotrophic archaea.</title>
        <authorList>
            <person name="Chadwick G.L."/>
            <person name="Skennerton C.T."/>
            <person name="Laso-Perez R."/>
            <person name="Leu A.O."/>
            <person name="Speth D.R."/>
            <person name="Yu H."/>
            <person name="Morgan-Lang C."/>
            <person name="Hatzenpichler R."/>
            <person name="Goudeau D."/>
            <person name="Malmstrom R."/>
            <person name="Brazelton W.J."/>
            <person name="Woyke T."/>
            <person name="Hallam S.J."/>
            <person name="Tyson G.W."/>
            <person name="Wegener G."/>
            <person name="Boetius A."/>
            <person name="Orphan V."/>
        </authorList>
    </citation>
    <scope>NUCLEOTIDE SEQUENCE</scope>
</reference>
<sequence>MNLQDTYKPEDKDLEPVSTVQRSLILPLTIHERRCSLEKDFDPLANKSKQICIYFKEEEYKHIVGDAKAFRQYLDSMIAQYPELFPVMIQQGYTLHDILPESVKMPGIRLRRIKVKANDGNGEEVFTLRPSFVMPYMIGYTNDVEKPLFLRRWGVPHWALAYVFGRDEQYWYRIDNHIGRNSIVGTTVKNPDDLPEDILADEKHTRFNGQKVYIATTVANDCVLGASVSLDADTEGLTEAYGHFKTEANNVSHDYEPKTVATDGWTATKLAWQHLFPMITAILCFLHSFIKIRDRCKRMKDQYWEIKTQVWEIYHSDDKNTFTQRIAGFKEWAIEKMPKGNGLDAVLKLCNKAPEFVKAYDYPSAYRTSNMLDRHMDPMARYLYGCRYFHGHLTSAEYSTRSWALLHNFHPYSPRAKIKQTYESPAHKFNDFVYHDNWLHNLLISASMGGYRQ</sequence>
<gene>
    <name evidence="2" type="ORF">AEBCLJCM_00002</name>
</gene>
<protein>
    <recommendedName>
        <fullName evidence="3">Transposase</fullName>
    </recommendedName>
</protein>
<keyword evidence="1" id="KW-0812">Transmembrane</keyword>
<dbReference type="EMBL" id="MT631223">
    <property type="protein sequence ID" value="QNO46825.1"/>
    <property type="molecule type" value="Genomic_DNA"/>
</dbReference>
<evidence type="ECO:0000313" key="2">
    <source>
        <dbReference type="EMBL" id="QNO46825.1"/>
    </source>
</evidence>
<dbReference type="AlphaFoldDB" id="A0A7G9YFP1"/>
<accession>A0A7G9YFP1</accession>
<organism evidence="2">
    <name type="scientific">Candidatus Methanogaster sp. ANME-2c ERB4</name>
    <dbReference type="NCBI Taxonomy" id="2759911"/>
    <lineage>
        <taxon>Archaea</taxon>
        <taxon>Methanobacteriati</taxon>
        <taxon>Methanobacteriota</taxon>
        <taxon>Stenosarchaea group</taxon>
        <taxon>Methanomicrobia</taxon>
        <taxon>Methanosarcinales</taxon>
        <taxon>ANME-2 cluster</taxon>
        <taxon>Candidatus Methanogasteraceae</taxon>
        <taxon>Candidatus Methanogaster</taxon>
    </lineage>
</organism>